<name>A0A6A5VSW4_9PLEO</name>
<evidence type="ECO:0000256" key="1">
    <source>
        <dbReference type="SAM" id="MobiDB-lite"/>
    </source>
</evidence>
<proteinExistence type="predicted"/>
<feature type="region of interest" description="Disordered" evidence="1">
    <location>
        <begin position="32"/>
        <end position="52"/>
    </location>
</feature>
<dbReference type="EMBL" id="ML976657">
    <property type="protein sequence ID" value="KAF1979689.1"/>
    <property type="molecule type" value="Genomic_DNA"/>
</dbReference>
<dbReference type="Proteomes" id="UP000800036">
    <property type="component" value="Unassembled WGS sequence"/>
</dbReference>
<dbReference type="OrthoDB" id="10675828at2759"/>
<gene>
    <name evidence="2" type="ORF">BU23DRAFT_636901</name>
</gene>
<dbReference type="AlphaFoldDB" id="A0A6A5VSW4"/>
<sequence>MLRASQQGDEVVGRGAPQFHLRLNACAAIQRRQHSTSRDVAPRRAGWTDGRPCPRVLGRPVDAPRLGGCFFRRPTTWRWRLSTWRWQAGPGGMAKIAVLRLQRRPARFQRGRAPSETPQRARWCNVETRECAIIRQPASRISSTVEWAEGATTGRGAAGLHSALPTAPFDESLPWPNVPAVPRAWSWSWDAVVRDRTRLLRCELCAGGANCFGPDIKVTLRGLQSFAAHTTTSNIQTRVSLAMGQVNMPWGAGDIVFWAHRIVILPL</sequence>
<organism evidence="2 3">
    <name type="scientific">Bimuria novae-zelandiae CBS 107.79</name>
    <dbReference type="NCBI Taxonomy" id="1447943"/>
    <lineage>
        <taxon>Eukaryota</taxon>
        <taxon>Fungi</taxon>
        <taxon>Dikarya</taxon>
        <taxon>Ascomycota</taxon>
        <taxon>Pezizomycotina</taxon>
        <taxon>Dothideomycetes</taxon>
        <taxon>Pleosporomycetidae</taxon>
        <taxon>Pleosporales</taxon>
        <taxon>Massarineae</taxon>
        <taxon>Didymosphaeriaceae</taxon>
        <taxon>Bimuria</taxon>
    </lineage>
</organism>
<keyword evidence="3" id="KW-1185">Reference proteome</keyword>
<evidence type="ECO:0000313" key="3">
    <source>
        <dbReference type="Proteomes" id="UP000800036"/>
    </source>
</evidence>
<accession>A0A6A5VSW4</accession>
<evidence type="ECO:0000313" key="2">
    <source>
        <dbReference type="EMBL" id="KAF1979689.1"/>
    </source>
</evidence>
<protein>
    <submittedName>
        <fullName evidence="2">Uncharacterized protein</fullName>
    </submittedName>
</protein>
<reference evidence="2" key="1">
    <citation type="journal article" date="2020" name="Stud. Mycol.">
        <title>101 Dothideomycetes genomes: a test case for predicting lifestyles and emergence of pathogens.</title>
        <authorList>
            <person name="Haridas S."/>
            <person name="Albert R."/>
            <person name="Binder M."/>
            <person name="Bloem J."/>
            <person name="Labutti K."/>
            <person name="Salamov A."/>
            <person name="Andreopoulos B."/>
            <person name="Baker S."/>
            <person name="Barry K."/>
            <person name="Bills G."/>
            <person name="Bluhm B."/>
            <person name="Cannon C."/>
            <person name="Castanera R."/>
            <person name="Culley D."/>
            <person name="Daum C."/>
            <person name="Ezra D."/>
            <person name="Gonzalez J."/>
            <person name="Henrissat B."/>
            <person name="Kuo A."/>
            <person name="Liang C."/>
            <person name="Lipzen A."/>
            <person name="Lutzoni F."/>
            <person name="Magnuson J."/>
            <person name="Mondo S."/>
            <person name="Nolan M."/>
            <person name="Ohm R."/>
            <person name="Pangilinan J."/>
            <person name="Park H.-J."/>
            <person name="Ramirez L."/>
            <person name="Alfaro M."/>
            <person name="Sun H."/>
            <person name="Tritt A."/>
            <person name="Yoshinaga Y."/>
            <person name="Zwiers L.-H."/>
            <person name="Turgeon B."/>
            <person name="Goodwin S."/>
            <person name="Spatafora J."/>
            <person name="Crous P."/>
            <person name="Grigoriev I."/>
        </authorList>
    </citation>
    <scope>NUCLEOTIDE SEQUENCE</scope>
    <source>
        <strain evidence="2">CBS 107.79</strain>
    </source>
</reference>